<gene>
    <name evidence="3" type="ORF">CO073_03740</name>
</gene>
<organism evidence="3 4">
    <name type="scientific">Candidatus Komeilibacteria bacterium CG_4_9_14_0_8_um_filter_36_9</name>
    <dbReference type="NCBI Taxonomy" id="1974473"/>
    <lineage>
        <taxon>Bacteria</taxon>
        <taxon>Candidatus Komeiliibacteriota</taxon>
    </lineage>
</organism>
<dbReference type="SUPFAM" id="SSF52540">
    <property type="entry name" value="P-loop containing nucleoside triphosphate hydrolases"/>
    <property type="match status" value="1"/>
</dbReference>
<keyword evidence="3" id="KW-0067">ATP-binding</keyword>
<reference evidence="4" key="1">
    <citation type="submission" date="2017-09" db="EMBL/GenBank/DDBJ databases">
        <title>Depth-based differentiation of microbial function through sediment-hosted aquifers and enrichment of novel symbionts in the deep terrestrial subsurface.</title>
        <authorList>
            <person name="Probst A.J."/>
            <person name="Ladd B."/>
            <person name="Jarett J.K."/>
            <person name="Geller-Mcgrath D.E."/>
            <person name="Sieber C.M.K."/>
            <person name="Emerson J.B."/>
            <person name="Anantharaman K."/>
            <person name="Thomas B.C."/>
            <person name="Malmstrom R."/>
            <person name="Stieglmeier M."/>
            <person name="Klingl A."/>
            <person name="Woyke T."/>
            <person name="Ryan C.M."/>
            <person name="Banfield J.F."/>
        </authorList>
    </citation>
    <scope>NUCLEOTIDE SEQUENCE [LARGE SCALE GENOMIC DNA]</scope>
</reference>
<keyword evidence="3" id="KW-0547">Nucleotide-binding</keyword>
<accession>A0A2M8DQI1</accession>
<protein>
    <submittedName>
        <fullName evidence="3">Cell division ATP-binding protein FtsE</fullName>
    </submittedName>
</protein>
<comment type="caution">
    <text evidence="3">The sequence shown here is derived from an EMBL/GenBank/DDBJ whole genome shotgun (WGS) entry which is preliminary data.</text>
</comment>
<evidence type="ECO:0000256" key="1">
    <source>
        <dbReference type="ARBA" id="ARBA00022448"/>
    </source>
</evidence>
<sequence length="65" mass="7049">MISIKKITKKYGSDYYALKDVSLDIQSGEFVSLVGQSGTGKTTLVKLIIAEEKPTSGRIIIGGWD</sequence>
<keyword evidence="3" id="KW-0131">Cell cycle</keyword>
<dbReference type="PANTHER" id="PTHR42781">
    <property type="entry name" value="SPERMIDINE/PUTRESCINE IMPORT ATP-BINDING PROTEIN POTA"/>
    <property type="match status" value="1"/>
</dbReference>
<dbReference type="Gene3D" id="3.40.50.300">
    <property type="entry name" value="P-loop containing nucleotide triphosphate hydrolases"/>
    <property type="match status" value="1"/>
</dbReference>
<feature type="non-terminal residue" evidence="3">
    <location>
        <position position="65"/>
    </location>
</feature>
<keyword evidence="1" id="KW-0813">Transport</keyword>
<dbReference type="Pfam" id="PF00005">
    <property type="entry name" value="ABC_tran"/>
    <property type="match status" value="1"/>
</dbReference>
<feature type="domain" description="ABC transporter" evidence="2">
    <location>
        <begin position="18"/>
        <end position="63"/>
    </location>
</feature>
<dbReference type="InterPro" id="IPR050093">
    <property type="entry name" value="ABC_SmlMolc_Importer"/>
</dbReference>
<dbReference type="GO" id="GO:0016887">
    <property type="term" value="F:ATP hydrolysis activity"/>
    <property type="evidence" value="ECO:0007669"/>
    <property type="project" value="InterPro"/>
</dbReference>
<dbReference type="InterPro" id="IPR003439">
    <property type="entry name" value="ABC_transporter-like_ATP-bd"/>
</dbReference>
<dbReference type="GO" id="GO:0051301">
    <property type="term" value="P:cell division"/>
    <property type="evidence" value="ECO:0007669"/>
    <property type="project" value="UniProtKB-KW"/>
</dbReference>
<dbReference type="EMBL" id="PFSY01000171">
    <property type="protein sequence ID" value="PJC01354.1"/>
    <property type="molecule type" value="Genomic_DNA"/>
</dbReference>
<keyword evidence="3" id="KW-0132">Cell division</keyword>
<proteinExistence type="predicted"/>
<evidence type="ECO:0000313" key="4">
    <source>
        <dbReference type="Proteomes" id="UP000230136"/>
    </source>
</evidence>
<name>A0A2M8DQI1_9BACT</name>
<evidence type="ECO:0000259" key="2">
    <source>
        <dbReference type="Pfam" id="PF00005"/>
    </source>
</evidence>
<dbReference type="AlphaFoldDB" id="A0A2M8DQI1"/>
<dbReference type="PANTHER" id="PTHR42781:SF4">
    <property type="entry name" value="SPERMIDINE_PUTRESCINE IMPORT ATP-BINDING PROTEIN POTA"/>
    <property type="match status" value="1"/>
</dbReference>
<dbReference type="Proteomes" id="UP000230136">
    <property type="component" value="Unassembled WGS sequence"/>
</dbReference>
<evidence type="ECO:0000313" key="3">
    <source>
        <dbReference type="EMBL" id="PJC01354.1"/>
    </source>
</evidence>
<dbReference type="GO" id="GO:0005524">
    <property type="term" value="F:ATP binding"/>
    <property type="evidence" value="ECO:0007669"/>
    <property type="project" value="UniProtKB-KW"/>
</dbReference>
<dbReference type="InterPro" id="IPR027417">
    <property type="entry name" value="P-loop_NTPase"/>
</dbReference>